<gene>
    <name evidence="8" type="ORF">LCGC14_0844510</name>
</gene>
<keyword evidence="3" id="KW-0808">Transferase</keyword>
<keyword evidence="5" id="KW-0680">Restriction system</keyword>
<keyword evidence="4" id="KW-0949">S-adenosyl-L-methionine</keyword>
<dbReference type="InterPro" id="IPR051537">
    <property type="entry name" value="DNA_Adenine_Mtase"/>
</dbReference>
<name>A0A0F9PXD9_9ZZZZ</name>
<dbReference type="Pfam" id="PF02384">
    <property type="entry name" value="N6_Mtase"/>
    <property type="match status" value="1"/>
</dbReference>
<evidence type="ECO:0000256" key="3">
    <source>
        <dbReference type="ARBA" id="ARBA00022679"/>
    </source>
</evidence>
<dbReference type="SUPFAM" id="SSF53335">
    <property type="entry name" value="S-adenosyl-L-methionine-dependent methyltransferases"/>
    <property type="match status" value="1"/>
</dbReference>
<evidence type="ECO:0000313" key="8">
    <source>
        <dbReference type="EMBL" id="KKN29422.1"/>
    </source>
</evidence>
<dbReference type="PRINTS" id="PR00507">
    <property type="entry name" value="N12N6MTFRASE"/>
</dbReference>
<dbReference type="GO" id="GO:0032259">
    <property type="term" value="P:methylation"/>
    <property type="evidence" value="ECO:0007669"/>
    <property type="project" value="UniProtKB-KW"/>
</dbReference>
<sequence>MSALITDRKIIKKLNDLAPINSPKLYRQVMDLLAKCVEWTPEKTEEYKEDGTFEFFWTLVAIHREFFKLNPFGDLFGEYITYNELLNVRAGQFFTPINLTEMISDMLNTVNTEEFNTILDPASGTGRFMLSTAKTYHEAGAGYNFLFTNIDIDPMMWTYSTMNAILHDIPSINIHGDTLAIKYWGAYLVVPTNTSHDGAPGIGLWYKLDPEKLMAQHRAMIESSRTPKGMEQFVGKVKSRTREKPVKFGSIKPKQKRLFDE</sequence>
<evidence type="ECO:0000256" key="5">
    <source>
        <dbReference type="ARBA" id="ARBA00022747"/>
    </source>
</evidence>
<dbReference type="PANTHER" id="PTHR42933:SF3">
    <property type="entry name" value="TYPE I RESTRICTION ENZYME MJAVIII METHYLASE SUBUNIT"/>
    <property type="match status" value="1"/>
</dbReference>
<dbReference type="EMBL" id="LAZR01002490">
    <property type="protein sequence ID" value="KKN29422.1"/>
    <property type="molecule type" value="Genomic_DNA"/>
</dbReference>
<evidence type="ECO:0000256" key="1">
    <source>
        <dbReference type="ARBA" id="ARBA00011900"/>
    </source>
</evidence>
<reference evidence="8" key="1">
    <citation type="journal article" date="2015" name="Nature">
        <title>Complex archaea that bridge the gap between prokaryotes and eukaryotes.</title>
        <authorList>
            <person name="Spang A."/>
            <person name="Saw J.H."/>
            <person name="Jorgensen S.L."/>
            <person name="Zaremba-Niedzwiedzka K."/>
            <person name="Martijn J."/>
            <person name="Lind A.E."/>
            <person name="van Eijk R."/>
            <person name="Schleper C."/>
            <person name="Guy L."/>
            <person name="Ettema T.J."/>
        </authorList>
    </citation>
    <scope>NUCLEOTIDE SEQUENCE</scope>
</reference>
<protein>
    <recommendedName>
        <fullName evidence="1">site-specific DNA-methyltransferase (adenine-specific)</fullName>
        <ecNumber evidence="1">2.1.1.72</ecNumber>
    </recommendedName>
</protein>
<dbReference type="GO" id="GO:0003677">
    <property type="term" value="F:DNA binding"/>
    <property type="evidence" value="ECO:0007669"/>
    <property type="project" value="InterPro"/>
</dbReference>
<keyword evidence="2" id="KW-0489">Methyltransferase</keyword>
<proteinExistence type="predicted"/>
<dbReference type="Gene3D" id="3.40.50.150">
    <property type="entry name" value="Vaccinia Virus protein VP39"/>
    <property type="match status" value="1"/>
</dbReference>
<dbReference type="EC" id="2.1.1.72" evidence="1"/>
<dbReference type="InterPro" id="IPR003356">
    <property type="entry name" value="DNA_methylase_A-5"/>
</dbReference>
<dbReference type="GO" id="GO:0008170">
    <property type="term" value="F:N-methyltransferase activity"/>
    <property type="evidence" value="ECO:0007669"/>
    <property type="project" value="InterPro"/>
</dbReference>
<dbReference type="GO" id="GO:0009007">
    <property type="term" value="F:site-specific DNA-methyltransferase (adenine-specific) activity"/>
    <property type="evidence" value="ECO:0007669"/>
    <property type="project" value="UniProtKB-EC"/>
</dbReference>
<evidence type="ECO:0000256" key="4">
    <source>
        <dbReference type="ARBA" id="ARBA00022691"/>
    </source>
</evidence>
<evidence type="ECO:0000259" key="7">
    <source>
        <dbReference type="Pfam" id="PF02384"/>
    </source>
</evidence>
<comment type="caution">
    <text evidence="8">The sequence shown here is derived from an EMBL/GenBank/DDBJ whole genome shotgun (WGS) entry which is preliminary data.</text>
</comment>
<dbReference type="GO" id="GO:0009307">
    <property type="term" value="P:DNA restriction-modification system"/>
    <property type="evidence" value="ECO:0007669"/>
    <property type="project" value="UniProtKB-KW"/>
</dbReference>
<dbReference type="InterPro" id="IPR029063">
    <property type="entry name" value="SAM-dependent_MTases_sf"/>
</dbReference>
<evidence type="ECO:0000256" key="2">
    <source>
        <dbReference type="ARBA" id="ARBA00022603"/>
    </source>
</evidence>
<accession>A0A0F9PXD9</accession>
<comment type="catalytic activity">
    <reaction evidence="6">
        <text>a 2'-deoxyadenosine in DNA + S-adenosyl-L-methionine = an N(6)-methyl-2'-deoxyadenosine in DNA + S-adenosyl-L-homocysteine + H(+)</text>
        <dbReference type="Rhea" id="RHEA:15197"/>
        <dbReference type="Rhea" id="RHEA-COMP:12418"/>
        <dbReference type="Rhea" id="RHEA-COMP:12419"/>
        <dbReference type="ChEBI" id="CHEBI:15378"/>
        <dbReference type="ChEBI" id="CHEBI:57856"/>
        <dbReference type="ChEBI" id="CHEBI:59789"/>
        <dbReference type="ChEBI" id="CHEBI:90615"/>
        <dbReference type="ChEBI" id="CHEBI:90616"/>
        <dbReference type="EC" id="2.1.1.72"/>
    </reaction>
</comment>
<feature type="domain" description="DNA methylase adenine-specific" evidence="7">
    <location>
        <begin position="83"/>
        <end position="180"/>
    </location>
</feature>
<organism evidence="8">
    <name type="scientific">marine sediment metagenome</name>
    <dbReference type="NCBI Taxonomy" id="412755"/>
    <lineage>
        <taxon>unclassified sequences</taxon>
        <taxon>metagenomes</taxon>
        <taxon>ecological metagenomes</taxon>
    </lineage>
</organism>
<dbReference type="AlphaFoldDB" id="A0A0F9PXD9"/>
<evidence type="ECO:0000256" key="6">
    <source>
        <dbReference type="ARBA" id="ARBA00047942"/>
    </source>
</evidence>
<dbReference type="PANTHER" id="PTHR42933">
    <property type="entry name" value="SLR6095 PROTEIN"/>
    <property type="match status" value="1"/>
</dbReference>